<evidence type="ECO:0000256" key="1">
    <source>
        <dbReference type="SAM" id="MobiDB-lite"/>
    </source>
</evidence>
<dbReference type="HOGENOM" id="CLU_526430_0_0_6"/>
<organism evidence="2">
    <name type="scientific">Psychrobacter sp. (strain PRwf-1)</name>
    <dbReference type="NCBI Taxonomy" id="349106"/>
    <lineage>
        <taxon>Bacteria</taxon>
        <taxon>Pseudomonadati</taxon>
        <taxon>Pseudomonadota</taxon>
        <taxon>Gammaproteobacteria</taxon>
        <taxon>Moraxellales</taxon>
        <taxon>Moraxellaceae</taxon>
        <taxon>Psychrobacter</taxon>
    </lineage>
</organism>
<sequence>MMNFRKRLASFLIDDRQARISEKIPTIDDVDRSYEATNPFELGTFHHKAKQPRTRRQIYTMWEIMQADPQVSEALSLHVTAALGGHESTGDMIFITPNDHIREGGRRAKELRKKVEREAKHIAPLINRHVFSLARQAIAYGDSYARIYTDERKGVLDLMNNRFTQPSLIMPFEQAGRTIGFHALEDEDKQRTIAKLSLEQMLRVKMPRIENIPQMALDVWQDRTTLVYDLRSDNPILPSEVGGSFLYAIEDAWRDVTISRAGLNNQQIADSVKQAFLTLNMEGMPAKQRQGYISSLTKMLKSYRDQIQDAFDGGEALYGTKYHVLPQYGEKQVIQSVGDLAQRVAPLNEGILMINLRRLAGGLGMDLSLIGWADMLAGGLGDGAAFHTSAQVMRRSMLIRQACIDAFNHLMSIHWGIKYNEWFEPQDYPWQFDFYSDQSAAATEMLNNKQNRANTLAIVAQSLAGLRELGFDKETNQLMLEDVFGADINLAERVAAGLSARPADEQGGLMGQEAGMPGEEPMPGEEMPVDDDVDDDMFWDDK</sequence>
<proteinExistence type="predicted"/>
<gene>
    <name evidence="2" type="ordered locus">PsycPRwf_1285</name>
</gene>
<reference evidence="2" key="1">
    <citation type="submission" date="2007-05" db="EMBL/GenBank/DDBJ databases">
        <title>Complete sequence of chromosome of Psychrobacter sp. PRwf-1.</title>
        <authorList>
            <consortium name="US DOE Joint Genome Institute"/>
            <person name="Copeland A."/>
            <person name="Lucas S."/>
            <person name="Lapidus A."/>
            <person name="Barry K."/>
            <person name="Detter J.C."/>
            <person name="Glavina del Rio T."/>
            <person name="Hammon N."/>
            <person name="Israni S."/>
            <person name="Dalin E."/>
            <person name="Tice H."/>
            <person name="Pitluck S."/>
            <person name="Chain P."/>
            <person name="Malfatti S."/>
            <person name="Shin M."/>
            <person name="Vergez L."/>
            <person name="Schmutz J."/>
            <person name="Larimer F."/>
            <person name="Land M."/>
            <person name="Hauser L."/>
            <person name="Kyrpides N."/>
            <person name="Kim E."/>
            <person name="Tiedje J."/>
            <person name="Richardson P."/>
        </authorList>
    </citation>
    <scope>NUCLEOTIDE SEQUENCE [LARGE SCALE GENOMIC DNA]</scope>
    <source>
        <strain evidence="2">PRwf-1</strain>
    </source>
</reference>
<evidence type="ECO:0008006" key="3">
    <source>
        <dbReference type="Google" id="ProtNLM"/>
    </source>
</evidence>
<dbReference type="eggNOG" id="ENOG502ZACG">
    <property type="taxonomic scope" value="Bacteria"/>
</dbReference>
<name>A5WEZ0_PSYWF</name>
<feature type="compositionally biased region" description="Low complexity" evidence="1">
    <location>
        <begin position="511"/>
        <end position="526"/>
    </location>
</feature>
<feature type="region of interest" description="Disordered" evidence="1">
    <location>
        <begin position="501"/>
        <end position="542"/>
    </location>
</feature>
<dbReference type="AlphaFoldDB" id="A5WEZ0"/>
<feature type="compositionally biased region" description="Acidic residues" evidence="1">
    <location>
        <begin position="527"/>
        <end position="542"/>
    </location>
</feature>
<dbReference type="KEGG" id="prw:PsycPRwf_1285"/>
<protein>
    <recommendedName>
        <fullName evidence="3">Phage portal protein</fullName>
    </recommendedName>
</protein>
<evidence type="ECO:0000313" key="2">
    <source>
        <dbReference type="EMBL" id="ABQ94231.1"/>
    </source>
</evidence>
<dbReference type="EMBL" id="CP000713">
    <property type="protein sequence ID" value="ABQ94231.1"/>
    <property type="molecule type" value="Genomic_DNA"/>
</dbReference>
<dbReference type="STRING" id="349106.PsycPRwf_1285"/>
<accession>A5WEZ0</accession>